<dbReference type="SUPFAM" id="SSF53732">
    <property type="entry name" value="Aconitase iron-sulfur domain"/>
    <property type="match status" value="1"/>
</dbReference>
<keyword evidence="6 8" id="KW-0456">Lyase</keyword>
<comment type="function">
    <text evidence="8">Catalyzes the isomerization between 2-isopropylmalate and 3-isopropylmalate, via the formation of 2-isopropylmaleate.</text>
</comment>
<dbReference type="PROSITE" id="PS00450">
    <property type="entry name" value="ACONITASE_1"/>
    <property type="match status" value="1"/>
</dbReference>
<keyword evidence="1 8" id="KW-0432">Leucine biosynthesis</keyword>
<dbReference type="InterPro" id="IPR011823">
    <property type="entry name" value="IsopropMal_deHydtase_lsu_bac"/>
</dbReference>
<dbReference type="PANTHER" id="PTHR43822">
    <property type="entry name" value="HOMOACONITASE, MITOCHONDRIAL-RELATED"/>
    <property type="match status" value="1"/>
</dbReference>
<evidence type="ECO:0000256" key="2">
    <source>
        <dbReference type="ARBA" id="ARBA00022485"/>
    </source>
</evidence>
<dbReference type="NCBIfam" id="TIGR02086">
    <property type="entry name" value="IPMI_arch"/>
    <property type="match status" value="1"/>
</dbReference>
<dbReference type="NCBIfam" id="TIGR02083">
    <property type="entry name" value="LEU2"/>
    <property type="match status" value="1"/>
</dbReference>
<dbReference type="GO" id="GO:0046872">
    <property type="term" value="F:metal ion binding"/>
    <property type="evidence" value="ECO:0007669"/>
    <property type="project" value="UniProtKB-KW"/>
</dbReference>
<comment type="subunit">
    <text evidence="8">Heterodimer of LeuC and LeuD.</text>
</comment>
<evidence type="ECO:0000256" key="5">
    <source>
        <dbReference type="ARBA" id="ARBA00023014"/>
    </source>
</evidence>
<dbReference type="InterPro" id="IPR001030">
    <property type="entry name" value="Acoase/IPM_deHydtase_lsu_aba"/>
</dbReference>
<feature type="binding site" evidence="8">
    <location>
        <position position="365"/>
    </location>
    <ligand>
        <name>[4Fe-4S] cluster</name>
        <dbReference type="ChEBI" id="CHEBI:49883"/>
    </ligand>
</feature>
<protein>
    <recommendedName>
        <fullName evidence="8">3-isopropylmalate dehydratase large subunit</fullName>
        <ecNumber evidence="8">4.2.1.33</ecNumber>
    </recommendedName>
    <alternativeName>
        <fullName evidence="8">Alpha-IPM isomerase</fullName>
        <shortName evidence="8">IPMI</shortName>
    </alternativeName>
    <alternativeName>
        <fullName evidence="8">Isopropylmalate isomerase</fullName>
    </alternativeName>
</protein>
<comment type="catalytic activity">
    <reaction evidence="8">
        <text>(2R,3S)-3-isopropylmalate = (2S)-2-isopropylmalate</text>
        <dbReference type="Rhea" id="RHEA:32287"/>
        <dbReference type="ChEBI" id="CHEBI:1178"/>
        <dbReference type="ChEBI" id="CHEBI:35121"/>
        <dbReference type="EC" id="4.2.1.33"/>
    </reaction>
</comment>
<dbReference type="UniPathway" id="UPA00048">
    <property type="reaction ID" value="UER00071"/>
</dbReference>
<dbReference type="InterPro" id="IPR011826">
    <property type="entry name" value="HAcnase/IPMdehydase_lsu_prok"/>
</dbReference>
<evidence type="ECO:0000256" key="6">
    <source>
        <dbReference type="ARBA" id="ARBA00023239"/>
    </source>
</evidence>
<dbReference type="NCBIfam" id="NF001614">
    <property type="entry name" value="PRK00402.1"/>
    <property type="match status" value="1"/>
</dbReference>
<dbReference type="InterPro" id="IPR006251">
    <property type="entry name" value="Homoacnase/IPMdehydase_lsu"/>
</dbReference>
<comment type="pathway">
    <text evidence="8">Amino-acid biosynthesis; L-leucine biosynthesis; L-leucine from 3-methyl-2-oxobutanoate: step 2/4.</text>
</comment>
<dbReference type="GO" id="GO:0009098">
    <property type="term" value="P:L-leucine biosynthetic process"/>
    <property type="evidence" value="ECO:0007669"/>
    <property type="project" value="UniProtKB-UniRule"/>
</dbReference>
<comment type="caution">
    <text evidence="10">The sequence shown here is derived from an EMBL/GenBank/DDBJ whole genome shotgun (WGS) entry which is preliminary data.</text>
</comment>
<dbReference type="GO" id="GO:0051539">
    <property type="term" value="F:4 iron, 4 sulfur cluster binding"/>
    <property type="evidence" value="ECO:0007669"/>
    <property type="project" value="UniProtKB-KW"/>
</dbReference>
<dbReference type="AlphaFoldDB" id="A0A7C3YY25"/>
<feature type="binding site" evidence="8">
    <location>
        <position position="362"/>
    </location>
    <ligand>
        <name>[4Fe-4S] cluster</name>
        <dbReference type="ChEBI" id="CHEBI:49883"/>
    </ligand>
</feature>
<keyword evidence="3 8" id="KW-0479">Metal-binding</keyword>
<dbReference type="CDD" id="cd01583">
    <property type="entry name" value="IPMI"/>
    <property type="match status" value="1"/>
</dbReference>
<feature type="domain" description="Aconitase/3-isopropylmalate dehydratase large subunit alpha/beta/alpha" evidence="9">
    <location>
        <begin position="9"/>
        <end position="288"/>
    </location>
</feature>
<reference evidence="10" key="1">
    <citation type="journal article" date="2020" name="mSystems">
        <title>Genome- and Community-Level Interaction Insights into Carbon Utilization and Element Cycling Functions of Hydrothermarchaeota in Hydrothermal Sediment.</title>
        <authorList>
            <person name="Zhou Z."/>
            <person name="Liu Y."/>
            <person name="Xu W."/>
            <person name="Pan J."/>
            <person name="Luo Z.H."/>
            <person name="Li M."/>
        </authorList>
    </citation>
    <scope>NUCLEOTIDE SEQUENCE [LARGE SCALE GENOMIC DNA]</scope>
    <source>
        <strain evidence="10">SpSt-897</strain>
    </source>
</reference>
<sequence>MAKTQTITQKILAAHCGRDYVEPGELILARVDIALGNDITAPIAIKEFRESGAKKVFDRERVVLVADHFAPHKDIPSAIQCQTLREFAKEQELVHFYEGGDMGVEHALLPEKGIVVPGDLIIGADSHTCTYGALGAFATGVGSTDLAAAMITGECWFKVPESARFVYHGVCSPWVTGKDLILQTIGDIGVDGARYMAMEFVGEAIAALNMAERFSMANMAVEAGGKNGIMAPDKTTLAYVAGRALRPYKVYESDAGAPYTYEKTYDAGKLEPVVAAPPSPENVVPVRELGNVPIDQAVIGSCTNGRLEDLRLAAQVIQGRKVAKGVRLIVIPATPLIYAQALEEGLLKIFLDANAVISPPTCGPCLGGHMGILAPGEVAVATTNRNFTGRMGHPQSKVYLANPAVTAASALAGRIVHPEEVLGRAAA</sequence>
<evidence type="ECO:0000256" key="4">
    <source>
        <dbReference type="ARBA" id="ARBA00023004"/>
    </source>
</evidence>
<comment type="cofactor">
    <cofactor evidence="8">
        <name>[4Fe-4S] cluster</name>
        <dbReference type="ChEBI" id="CHEBI:49883"/>
    </cofactor>
    <text evidence="8">Binds 1 [4Fe-4S] cluster per subunit.</text>
</comment>
<keyword evidence="8" id="KW-0028">Amino-acid biosynthesis</keyword>
<dbReference type="GO" id="GO:0003861">
    <property type="term" value="F:3-isopropylmalate dehydratase activity"/>
    <property type="evidence" value="ECO:0007669"/>
    <property type="project" value="UniProtKB-UniRule"/>
</dbReference>
<evidence type="ECO:0000256" key="1">
    <source>
        <dbReference type="ARBA" id="ARBA00022430"/>
    </source>
</evidence>
<dbReference type="InterPro" id="IPR036008">
    <property type="entry name" value="Aconitase_4Fe-4S_dom"/>
</dbReference>
<keyword evidence="7 8" id="KW-0100">Branched-chain amino acid biosynthesis</keyword>
<dbReference type="InterPro" id="IPR015931">
    <property type="entry name" value="Acnase/IPM_dHydase_lsu_aba_1/3"/>
</dbReference>
<dbReference type="NCBIfam" id="TIGR01343">
    <property type="entry name" value="hacA_fam"/>
    <property type="match status" value="1"/>
</dbReference>
<name>A0A7C3YY25_9BACT</name>
<comment type="similarity">
    <text evidence="8">Belongs to the aconitase/IPM isomerase family. LeuC type 2 subfamily.</text>
</comment>
<feature type="binding site" evidence="8">
    <location>
        <position position="302"/>
    </location>
    <ligand>
        <name>[4Fe-4S] cluster</name>
        <dbReference type="ChEBI" id="CHEBI:49883"/>
    </ligand>
</feature>
<keyword evidence="4 8" id="KW-0408">Iron</keyword>
<feature type="domain" description="Aconitase/3-isopropylmalate dehydratase large subunit alpha/beta/alpha" evidence="9">
    <location>
        <begin position="289"/>
        <end position="413"/>
    </location>
</feature>
<keyword evidence="2 8" id="KW-0004">4Fe-4S</keyword>
<dbReference type="Gene3D" id="3.30.499.10">
    <property type="entry name" value="Aconitase, domain 3"/>
    <property type="match status" value="2"/>
</dbReference>
<proteinExistence type="inferred from homology"/>
<evidence type="ECO:0000256" key="3">
    <source>
        <dbReference type="ARBA" id="ARBA00022723"/>
    </source>
</evidence>
<evidence type="ECO:0000313" key="10">
    <source>
        <dbReference type="EMBL" id="HGF33764.1"/>
    </source>
</evidence>
<dbReference type="InterPro" id="IPR033941">
    <property type="entry name" value="IPMI_cat"/>
</dbReference>
<gene>
    <name evidence="8 10" type="primary">leuC</name>
    <name evidence="10" type="ORF">ENW96_05150</name>
</gene>
<evidence type="ECO:0000256" key="8">
    <source>
        <dbReference type="HAMAP-Rule" id="MF_01027"/>
    </source>
</evidence>
<evidence type="ECO:0000256" key="7">
    <source>
        <dbReference type="ARBA" id="ARBA00023304"/>
    </source>
</evidence>
<dbReference type="InterPro" id="IPR018136">
    <property type="entry name" value="Aconitase_4Fe-4S_BS"/>
</dbReference>
<dbReference type="PANTHER" id="PTHR43822:SF16">
    <property type="entry name" value="3-ISOPROPYLMALATE DEHYDRATASE LARGE SUBUNIT 2"/>
    <property type="match status" value="1"/>
</dbReference>
<dbReference type="HAMAP" id="MF_01027">
    <property type="entry name" value="LeuC_type2"/>
    <property type="match status" value="1"/>
</dbReference>
<dbReference type="InterPro" id="IPR050067">
    <property type="entry name" value="IPM_dehydratase_rel_enz"/>
</dbReference>
<keyword evidence="5 8" id="KW-0411">Iron-sulfur</keyword>
<accession>A0A7C3YY25</accession>
<dbReference type="EMBL" id="DTMF01000135">
    <property type="protein sequence ID" value="HGF33764.1"/>
    <property type="molecule type" value="Genomic_DNA"/>
</dbReference>
<dbReference type="Pfam" id="PF00330">
    <property type="entry name" value="Aconitase"/>
    <property type="match status" value="2"/>
</dbReference>
<evidence type="ECO:0000259" key="9">
    <source>
        <dbReference type="Pfam" id="PF00330"/>
    </source>
</evidence>
<organism evidence="10">
    <name type="scientific">Desulfobacca acetoxidans</name>
    <dbReference type="NCBI Taxonomy" id="60893"/>
    <lineage>
        <taxon>Bacteria</taxon>
        <taxon>Pseudomonadati</taxon>
        <taxon>Thermodesulfobacteriota</taxon>
        <taxon>Desulfobaccia</taxon>
        <taxon>Desulfobaccales</taxon>
        <taxon>Desulfobaccaceae</taxon>
        <taxon>Desulfobacca</taxon>
    </lineage>
</organism>
<dbReference type="PRINTS" id="PR00415">
    <property type="entry name" value="ACONITASE"/>
</dbReference>
<dbReference type="EC" id="4.2.1.33" evidence="8"/>